<dbReference type="InterPro" id="IPR018062">
    <property type="entry name" value="HTH_AraC-typ_CS"/>
</dbReference>
<comment type="caution">
    <text evidence="13">The sequence shown here is derived from an EMBL/GenBank/DDBJ whole genome shotgun (WGS) entry which is preliminary data.</text>
</comment>
<keyword evidence="4 10" id="KW-0597">Phosphoprotein</keyword>
<evidence type="ECO:0000313" key="14">
    <source>
        <dbReference type="Proteomes" id="UP000295726"/>
    </source>
</evidence>
<evidence type="ECO:0000256" key="9">
    <source>
        <dbReference type="ARBA" id="ARBA00024867"/>
    </source>
</evidence>
<evidence type="ECO:0000256" key="3">
    <source>
        <dbReference type="ARBA" id="ARBA00022490"/>
    </source>
</evidence>
<dbReference type="AlphaFoldDB" id="A0A4R3K0U1"/>
<evidence type="ECO:0000256" key="1">
    <source>
        <dbReference type="ARBA" id="ARBA00004496"/>
    </source>
</evidence>
<dbReference type="Pfam" id="PF12833">
    <property type="entry name" value="HTH_18"/>
    <property type="match status" value="1"/>
</dbReference>
<dbReference type="InterPro" id="IPR018060">
    <property type="entry name" value="HTH_AraC"/>
</dbReference>
<sequence>MIGMHYSMLIVDDEYYICEGLKIKIQNLSIPHITEIQTCYSGEEALKICKDYKPHIVLTDIKMDDIDGISLIHQLKSQLHPVRFLVFSGYDDYEYVRNSFQEGAVDYLLKPVLSEQLDKILREQCASLDQIYIGNISSRSSSIELFENLLKTLQWREGGQEYRQLAESIDSYLPYENYLFSLIAGIGLNIEQRDMIMNHVYDYFDKYENIAVLCGKLTDCKIAVLLNLDHSVAVPEGYGENIINYGHEKINVELAVSLTDIKAHPHFKRLYLDAENILAERLILGYGKIFMHRQITTTQKLLASAQNTVDLLLENPGLIDKDYYWTQLWSLMKQMNIGTLMSFYQYLTGILWSKSSDFQSAVSHWNIPGFYSFESLKQLEIFIQKLFQTYASYISNQKIESSIDLIKKYIDAHFSENLTLSDVAEHFFISYSYLSKVFHDTFGISFQSYIISKRMVYAEKLLHNPDLSIQEIGTEVGYTNVFNFSRAFKNYYGMSPNHYRDSKHEQ</sequence>
<evidence type="ECO:0000256" key="10">
    <source>
        <dbReference type="PROSITE-ProRule" id="PRU00169"/>
    </source>
</evidence>
<feature type="modified residue" description="4-aspartylphosphate" evidence="10">
    <location>
        <position position="60"/>
    </location>
</feature>
<dbReference type="Proteomes" id="UP000295726">
    <property type="component" value="Unassembled WGS sequence"/>
</dbReference>
<dbReference type="Gene3D" id="3.40.50.2300">
    <property type="match status" value="1"/>
</dbReference>
<proteinExistence type="predicted"/>
<evidence type="ECO:0000256" key="8">
    <source>
        <dbReference type="ARBA" id="ARBA00023163"/>
    </source>
</evidence>
<dbReference type="SUPFAM" id="SSF46689">
    <property type="entry name" value="Homeodomain-like"/>
    <property type="match status" value="2"/>
</dbReference>
<dbReference type="PROSITE" id="PS50110">
    <property type="entry name" value="RESPONSE_REGULATORY"/>
    <property type="match status" value="1"/>
</dbReference>
<dbReference type="Gene3D" id="1.10.10.60">
    <property type="entry name" value="Homeodomain-like"/>
    <property type="match status" value="2"/>
</dbReference>
<dbReference type="PROSITE" id="PS00041">
    <property type="entry name" value="HTH_ARAC_FAMILY_1"/>
    <property type="match status" value="1"/>
</dbReference>
<protein>
    <recommendedName>
        <fullName evidence="2">Stage 0 sporulation protein A homolog</fullName>
    </recommendedName>
</protein>
<keyword evidence="8" id="KW-0804">Transcription</keyword>
<feature type="domain" description="HTH araC/xylS-type" evidence="11">
    <location>
        <begin position="404"/>
        <end position="502"/>
    </location>
</feature>
<keyword evidence="14" id="KW-1185">Reference proteome</keyword>
<keyword evidence="6" id="KW-0805">Transcription regulation</keyword>
<name>A0A4R3K0U1_9FIRM</name>
<dbReference type="GO" id="GO:0003700">
    <property type="term" value="F:DNA-binding transcription factor activity"/>
    <property type="evidence" value="ECO:0007669"/>
    <property type="project" value="InterPro"/>
</dbReference>
<dbReference type="InterPro" id="IPR001789">
    <property type="entry name" value="Sig_transdc_resp-reg_receiver"/>
</dbReference>
<evidence type="ECO:0000256" key="6">
    <source>
        <dbReference type="ARBA" id="ARBA00023015"/>
    </source>
</evidence>
<dbReference type="SMART" id="SM00448">
    <property type="entry name" value="REC"/>
    <property type="match status" value="1"/>
</dbReference>
<keyword evidence="7" id="KW-0238">DNA-binding</keyword>
<dbReference type="PROSITE" id="PS01124">
    <property type="entry name" value="HTH_ARAC_FAMILY_2"/>
    <property type="match status" value="1"/>
</dbReference>
<dbReference type="InterPro" id="IPR011006">
    <property type="entry name" value="CheY-like_superfamily"/>
</dbReference>
<evidence type="ECO:0000256" key="7">
    <source>
        <dbReference type="ARBA" id="ARBA00023125"/>
    </source>
</evidence>
<reference evidence="13 14" key="1">
    <citation type="submission" date="2019-03" db="EMBL/GenBank/DDBJ databases">
        <title>Genomic Encyclopedia of Type Strains, Phase IV (KMG-IV): sequencing the most valuable type-strain genomes for metagenomic binning, comparative biology and taxonomic classification.</title>
        <authorList>
            <person name="Goeker M."/>
        </authorList>
    </citation>
    <scope>NUCLEOTIDE SEQUENCE [LARGE SCALE GENOMIC DNA]</scope>
    <source>
        <strain evidence="13 14">DSM 29489</strain>
    </source>
</reference>
<dbReference type="InterPro" id="IPR020449">
    <property type="entry name" value="Tscrpt_reg_AraC-type_HTH"/>
</dbReference>
<dbReference type="CDD" id="cd17536">
    <property type="entry name" value="REC_YesN-like"/>
    <property type="match status" value="1"/>
</dbReference>
<accession>A0A4R3K0U1</accession>
<evidence type="ECO:0000256" key="5">
    <source>
        <dbReference type="ARBA" id="ARBA00023012"/>
    </source>
</evidence>
<dbReference type="SMART" id="SM00342">
    <property type="entry name" value="HTH_ARAC"/>
    <property type="match status" value="1"/>
</dbReference>
<dbReference type="PANTHER" id="PTHR42713:SF3">
    <property type="entry name" value="TRANSCRIPTIONAL REGULATORY PROTEIN HPTR"/>
    <property type="match status" value="1"/>
</dbReference>
<dbReference type="InterPro" id="IPR051552">
    <property type="entry name" value="HptR"/>
</dbReference>
<comment type="subcellular location">
    <subcellularLocation>
        <location evidence="1">Cytoplasm</location>
    </subcellularLocation>
</comment>
<evidence type="ECO:0000259" key="12">
    <source>
        <dbReference type="PROSITE" id="PS50110"/>
    </source>
</evidence>
<dbReference type="GO" id="GO:0005737">
    <property type="term" value="C:cytoplasm"/>
    <property type="evidence" value="ECO:0007669"/>
    <property type="project" value="UniProtKB-SubCell"/>
</dbReference>
<organism evidence="13 14">
    <name type="scientific">Muricomes intestini</name>
    <dbReference type="NCBI Taxonomy" id="1796634"/>
    <lineage>
        <taxon>Bacteria</taxon>
        <taxon>Bacillati</taxon>
        <taxon>Bacillota</taxon>
        <taxon>Clostridia</taxon>
        <taxon>Lachnospirales</taxon>
        <taxon>Lachnospiraceae</taxon>
        <taxon>Muricomes</taxon>
    </lineage>
</organism>
<comment type="function">
    <text evidence="9">May play the central regulatory role in sporulation. It may be an element of the effector pathway responsible for the activation of sporulation genes in response to nutritional stress. Spo0A may act in concert with spo0H (a sigma factor) to control the expression of some genes that are critical to the sporulation process.</text>
</comment>
<dbReference type="InterPro" id="IPR009057">
    <property type="entry name" value="Homeodomain-like_sf"/>
</dbReference>
<evidence type="ECO:0000259" key="11">
    <source>
        <dbReference type="PROSITE" id="PS01124"/>
    </source>
</evidence>
<evidence type="ECO:0000256" key="4">
    <source>
        <dbReference type="ARBA" id="ARBA00022553"/>
    </source>
</evidence>
<dbReference type="Pfam" id="PF00072">
    <property type="entry name" value="Response_reg"/>
    <property type="match status" value="1"/>
</dbReference>
<dbReference type="EMBL" id="SLZZ01000036">
    <property type="protein sequence ID" value="TCS74669.1"/>
    <property type="molecule type" value="Genomic_DNA"/>
</dbReference>
<dbReference type="SUPFAM" id="SSF52172">
    <property type="entry name" value="CheY-like"/>
    <property type="match status" value="1"/>
</dbReference>
<evidence type="ECO:0000256" key="2">
    <source>
        <dbReference type="ARBA" id="ARBA00018672"/>
    </source>
</evidence>
<keyword evidence="5" id="KW-0902">Two-component regulatory system</keyword>
<gene>
    <name evidence="13" type="ORF">EDD59_13611</name>
</gene>
<keyword evidence="3" id="KW-0963">Cytoplasm</keyword>
<dbReference type="GO" id="GO:0000160">
    <property type="term" value="P:phosphorelay signal transduction system"/>
    <property type="evidence" value="ECO:0007669"/>
    <property type="project" value="UniProtKB-KW"/>
</dbReference>
<dbReference type="OrthoDB" id="1973584at2"/>
<dbReference type="GO" id="GO:0043565">
    <property type="term" value="F:sequence-specific DNA binding"/>
    <property type="evidence" value="ECO:0007669"/>
    <property type="project" value="InterPro"/>
</dbReference>
<dbReference type="PRINTS" id="PR00032">
    <property type="entry name" value="HTHARAC"/>
</dbReference>
<evidence type="ECO:0000313" key="13">
    <source>
        <dbReference type="EMBL" id="TCS74669.1"/>
    </source>
</evidence>
<feature type="domain" description="Response regulatory" evidence="12">
    <location>
        <begin position="7"/>
        <end position="125"/>
    </location>
</feature>
<dbReference type="PANTHER" id="PTHR42713">
    <property type="entry name" value="HISTIDINE KINASE-RELATED"/>
    <property type="match status" value="1"/>
</dbReference>